<accession>A0A0N8ADF0</accession>
<evidence type="ECO:0000256" key="8">
    <source>
        <dbReference type="RuleBase" id="RU003857"/>
    </source>
</evidence>
<feature type="compositionally biased region" description="Basic residues" evidence="9">
    <location>
        <begin position="20"/>
        <end position="33"/>
    </location>
</feature>
<keyword evidence="3 8" id="KW-0812">Transmembrane</keyword>
<dbReference type="SUPFAM" id="SSF81324">
    <property type="entry name" value="Voltage-gated potassium channels"/>
    <property type="match status" value="2"/>
</dbReference>
<dbReference type="InterPro" id="IPR003280">
    <property type="entry name" value="2pore_dom_K_chnl"/>
</dbReference>
<keyword evidence="4 10" id="KW-1133">Transmembrane helix</keyword>
<reference evidence="11" key="1">
    <citation type="submission" date="2015-10" db="EMBL/GenBank/DDBJ databases">
        <title>Daphnia magna gene sets from two clonal populations assembled and annotated with EvidentialGene.</title>
        <authorList>
            <person name="Gilbert D."/>
            <person name="Podicheti R."/>
            <person name="Orsini L."/>
            <person name="Colbourne J."/>
            <person name="Pfrender M."/>
        </authorList>
    </citation>
    <scope>NUCLEOTIDE SEQUENCE</scope>
</reference>
<feature type="transmembrane region" description="Helical" evidence="10">
    <location>
        <begin position="331"/>
        <end position="353"/>
    </location>
</feature>
<feature type="transmembrane region" description="Helical" evidence="10">
    <location>
        <begin position="365"/>
        <end position="383"/>
    </location>
</feature>
<feature type="region of interest" description="Disordered" evidence="9">
    <location>
        <begin position="1"/>
        <end position="36"/>
    </location>
</feature>
<feature type="transmembrane region" description="Helical" evidence="10">
    <location>
        <begin position="206"/>
        <end position="224"/>
    </location>
</feature>
<proteinExistence type="inferred from homology"/>
<evidence type="ECO:0000256" key="4">
    <source>
        <dbReference type="ARBA" id="ARBA00022989"/>
    </source>
</evidence>
<dbReference type="PANTHER" id="PTHR11003">
    <property type="entry name" value="POTASSIUM CHANNEL, SUBFAMILY K"/>
    <property type="match status" value="1"/>
</dbReference>
<evidence type="ECO:0000256" key="6">
    <source>
        <dbReference type="ARBA" id="ARBA00023136"/>
    </source>
</evidence>
<dbReference type="GO" id="GO:0005886">
    <property type="term" value="C:plasma membrane"/>
    <property type="evidence" value="ECO:0007669"/>
    <property type="project" value="TreeGrafter"/>
</dbReference>
<dbReference type="GO" id="GO:0030322">
    <property type="term" value="P:stabilization of membrane potential"/>
    <property type="evidence" value="ECO:0007669"/>
    <property type="project" value="TreeGrafter"/>
</dbReference>
<sequence length="441" mass="49608">MSENRGHHHRSMSMRDRDHHHVIHHHRDPRLRRGYLPPAGPDPDSWFYKLKEFARKLIAFLFGHVGICGLVVGYIIMGAFAFMAIESEDQKRQYEDVVRVREATIQNLWNITHQLNVLYPSEWNESVSIQVQLFQQKIVQFVMEGYDGKNYVNQTRSQQNGATDAGGGDAATTGAWSFSASFLYCLTVITTIGYGNIAPRTVMGKMVTIVYAMVGMPLFLLYVSNMGDFLATCFRWGYVNLCKCTCFSRPVHHGAQRGARRRISQRSGPARQDLIQQQQQYDPATSIHQRRIGGADYDMELQPGAPYDAIHHVVSVHPAHQPAPQPDYQTATVPITISLTVMVSYMVGGAVLFQQWETDWDYLDGSYFCFISLSTTGFGDLVPGDKINSSSGVELSLIFCSMYLIIGMALIAMCFNLMQEEVIAKVRKLGQLLGCIKPGEE</sequence>
<name>A0A0N8ADF0_9CRUS</name>
<keyword evidence="5 8" id="KW-0406">Ion transport</keyword>
<keyword evidence="2 8" id="KW-0813">Transport</keyword>
<protein>
    <submittedName>
        <fullName evidence="11">Two pore potassium channel protein sup-9</fullName>
    </submittedName>
</protein>
<keyword evidence="7 8" id="KW-0407">Ion channel</keyword>
<evidence type="ECO:0000256" key="9">
    <source>
        <dbReference type="SAM" id="MobiDB-lite"/>
    </source>
</evidence>
<comment type="similarity">
    <text evidence="8">Belongs to the two pore domain potassium channel (TC 1.A.1.8) family.</text>
</comment>
<dbReference type="GO" id="GO:0022841">
    <property type="term" value="F:potassium ion leak channel activity"/>
    <property type="evidence" value="ECO:0007669"/>
    <property type="project" value="TreeGrafter"/>
</dbReference>
<evidence type="ECO:0000256" key="7">
    <source>
        <dbReference type="ARBA" id="ARBA00023303"/>
    </source>
</evidence>
<feature type="transmembrane region" description="Helical" evidence="10">
    <location>
        <begin position="57"/>
        <end position="85"/>
    </location>
</feature>
<dbReference type="Gene3D" id="1.10.287.70">
    <property type="match status" value="1"/>
</dbReference>
<evidence type="ECO:0000313" key="11">
    <source>
        <dbReference type="EMBL" id="JAI77879.1"/>
    </source>
</evidence>
<dbReference type="PRINTS" id="PR01333">
    <property type="entry name" value="2POREKCHANEL"/>
</dbReference>
<keyword evidence="6 10" id="KW-0472">Membrane</keyword>
<comment type="subcellular location">
    <subcellularLocation>
        <location evidence="1">Membrane</location>
        <topology evidence="1">Multi-pass membrane protein</topology>
    </subcellularLocation>
</comment>
<dbReference type="Pfam" id="PF07885">
    <property type="entry name" value="Ion_trans_2"/>
    <property type="match status" value="2"/>
</dbReference>
<dbReference type="GO" id="GO:0015271">
    <property type="term" value="F:outward rectifier potassium channel activity"/>
    <property type="evidence" value="ECO:0007669"/>
    <property type="project" value="TreeGrafter"/>
</dbReference>
<dbReference type="OrthoDB" id="297496at2759"/>
<evidence type="ECO:0000256" key="10">
    <source>
        <dbReference type="SAM" id="Phobius"/>
    </source>
</evidence>
<feature type="transmembrane region" description="Helical" evidence="10">
    <location>
        <begin position="395"/>
        <end position="418"/>
    </location>
</feature>
<evidence type="ECO:0000256" key="2">
    <source>
        <dbReference type="ARBA" id="ARBA00022448"/>
    </source>
</evidence>
<dbReference type="EMBL" id="GDIP01245522">
    <property type="protein sequence ID" value="JAI77879.1"/>
    <property type="molecule type" value="Transcribed_RNA"/>
</dbReference>
<dbReference type="InterPro" id="IPR013099">
    <property type="entry name" value="K_chnl_dom"/>
</dbReference>
<evidence type="ECO:0000256" key="5">
    <source>
        <dbReference type="ARBA" id="ARBA00023065"/>
    </source>
</evidence>
<dbReference type="PANTHER" id="PTHR11003:SF352">
    <property type="entry name" value="BCDNA.GH04802-RELATED"/>
    <property type="match status" value="1"/>
</dbReference>
<dbReference type="AlphaFoldDB" id="A0A0N8ADF0"/>
<evidence type="ECO:0000256" key="1">
    <source>
        <dbReference type="ARBA" id="ARBA00004141"/>
    </source>
</evidence>
<feature type="transmembrane region" description="Helical" evidence="10">
    <location>
        <begin position="175"/>
        <end position="194"/>
    </location>
</feature>
<feature type="compositionally biased region" description="Basic residues" evidence="9">
    <location>
        <begin position="1"/>
        <end position="12"/>
    </location>
</feature>
<reference evidence="11" key="2">
    <citation type="submission" date="2015-10" db="EMBL/GenBank/DDBJ databases">
        <authorList>
            <person name="Gilbert D.G."/>
        </authorList>
    </citation>
    <scope>NUCLEOTIDE SEQUENCE</scope>
</reference>
<organism evidence="11">
    <name type="scientific">Daphnia magna</name>
    <dbReference type="NCBI Taxonomy" id="35525"/>
    <lineage>
        <taxon>Eukaryota</taxon>
        <taxon>Metazoa</taxon>
        <taxon>Ecdysozoa</taxon>
        <taxon>Arthropoda</taxon>
        <taxon>Crustacea</taxon>
        <taxon>Branchiopoda</taxon>
        <taxon>Diplostraca</taxon>
        <taxon>Cladocera</taxon>
        <taxon>Anomopoda</taxon>
        <taxon>Daphniidae</taxon>
        <taxon>Daphnia</taxon>
    </lineage>
</organism>
<evidence type="ECO:0000256" key="3">
    <source>
        <dbReference type="ARBA" id="ARBA00022692"/>
    </source>
</evidence>